<name>A0A811U6D8_CERCA</name>
<evidence type="ECO:0000256" key="1">
    <source>
        <dbReference type="SAM" id="MobiDB-lite"/>
    </source>
</evidence>
<feature type="compositionally biased region" description="Polar residues" evidence="1">
    <location>
        <begin position="36"/>
        <end position="50"/>
    </location>
</feature>
<evidence type="ECO:0000313" key="4">
    <source>
        <dbReference type="Proteomes" id="UP000606786"/>
    </source>
</evidence>
<dbReference type="EMBL" id="CAJHJT010000001">
    <property type="protein sequence ID" value="CAD6994419.1"/>
    <property type="molecule type" value="Genomic_DNA"/>
</dbReference>
<reference evidence="3" key="1">
    <citation type="submission" date="2020-11" db="EMBL/GenBank/DDBJ databases">
        <authorList>
            <person name="Whitehead M."/>
        </authorList>
    </citation>
    <scope>NUCLEOTIDE SEQUENCE</scope>
    <source>
        <strain evidence="3">EGII</strain>
    </source>
</reference>
<proteinExistence type="predicted"/>
<dbReference type="OrthoDB" id="8192785at2759"/>
<sequence length="181" mass="20052">MFVYMKFILFSALLVSATTAADPTKPTTTKPIGVTTEISESTKEPQANVATGSTTPDDGPTDRSHVQLDMMAQRMDISSSLDDNNEYHYLCTVGKKRTQNVMCFAEDNTRWESPHDVNLKLRCPKSGTGYEVAFAQVDVWMTSNDLDCRVTEGGVGYGYVGLQLTAYKTNTFRYIADVFSV</sequence>
<organism evidence="3 4">
    <name type="scientific">Ceratitis capitata</name>
    <name type="common">Mediterranean fruit fly</name>
    <name type="synonym">Tephritis capitata</name>
    <dbReference type="NCBI Taxonomy" id="7213"/>
    <lineage>
        <taxon>Eukaryota</taxon>
        <taxon>Metazoa</taxon>
        <taxon>Ecdysozoa</taxon>
        <taxon>Arthropoda</taxon>
        <taxon>Hexapoda</taxon>
        <taxon>Insecta</taxon>
        <taxon>Pterygota</taxon>
        <taxon>Neoptera</taxon>
        <taxon>Endopterygota</taxon>
        <taxon>Diptera</taxon>
        <taxon>Brachycera</taxon>
        <taxon>Muscomorpha</taxon>
        <taxon>Tephritoidea</taxon>
        <taxon>Tephritidae</taxon>
        <taxon>Ceratitis</taxon>
        <taxon>Ceratitis</taxon>
    </lineage>
</organism>
<accession>A0A811U6D8</accession>
<feature type="region of interest" description="Disordered" evidence="1">
    <location>
        <begin position="21"/>
        <end position="64"/>
    </location>
</feature>
<evidence type="ECO:0000313" key="3">
    <source>
        <dbReference type="EMBL" id="CAD6994419.1"/>
    </source>
</evidence>
<feature type="compositionally biased region" description="Low complexity" evidence="1">
    <location>
        <begin position="21"/>
        <end position="31"/>
    </location>
</feature>
<protein>
    <submittedName>
        <fullName evidence="3">(Mediterranean fruit fly) hypothetical protein</fullName>
    </submittedName>
</protein>
<dbReference type="Proteomes" id="UP000606786">
    <property type="component" value="Unassembled WGS sequence"/>
</dbReference>
<keyword evidence="2" id="KW-0732">Signal</keyword>
<dbReference type="KEGG" id="ccat:105664738"/>
<comment type="caution">
    <text evidence="3">The sequence shown here is derived from an EMBL/GenBank/DDBJ whole genome shotgun (WGS) entry which is preliminary data.</text>
</comment>
<feature type="signal peptide" evidence="2">
    <location>
        <begin position="1"/>
        <end position="20"/>
    </location>
</feature>
<feature type="chain" id="PRO_5032533781" evidence="2">
    <location>
        <begin position="21"/>
        <end position="181"/>
    </location>
</feature>
<dbReference type="AlphaFoldDB" id="A0A811U6D8"/>
<evidence type="ECO:0000256" key="2">
    <source>
        <dbReference type="SAM" id="SignalP"/>
    </source>
</evidence>
<dbReference type="InterPro" id="IPR031734">
    <property type="entry name" value="MBF2"/>
</dbReference>
<keyword evidence="4" id="KW-1185">Reference proteome</keyword>
<gene>
    <name evidence="3" type="ORF">CCAP1982_LOCUS3171</name>
</gene>
<dbReference type="Pfam" id="PF15868">
    <property type="entry name" value="MBF2"/>
    <property type="match status" value="1"/>
</dbReference>